<dbReference type="AlphaFoldDB" id="W9J2I7"/>
<feature type="compositionally biased region" description="Low complexity" evidence="1">
    <location>
        <begin position="406"/>
        <end position="421"/>
    </location>
</feature>
<evidence type="ECO:0000313" key="2">
    <source>
        <dbReference type="EMBL" id="EWY98981.1"/>
    </source>
</evidence>
<feature type="compositionally biased region" description="Polar residues" evidence="1">
    <location>
        <begin position="362"/>
        <end position="373"/>
    </location>
</feature>
<feature type="compositionally biased region" description="Polar residues" evidence="1">
    <location>
        <begin position="422"/>
        <end position="436"/>
    </location>
</feature>
<gene>
    <name evidence="2" type="ORF">FOYG_03223</name>
</gene>
<evidence type="ECO:0000313" key="3">
    <source>
        <dbReference type="Proteomes" id="UP000030753"/>
    </source>
</evidence>
<dbReference type="OrthoDB" id="4850028at2759"/>
<accession>W9J2I7</accession>
<feature type="region of interest" description="Disordered" evidence="1">
    <location>
        <begin position="257"/>
        <end position="436"/>
    </location>
</feature>
<name>W9J2I7_FUSOX</name>
<feature type="compositionally biased region" description="Low complexity" evidence="1">
    <location>
        <begin position="381"/>
        <end position="393"/>
    </location>
</feature>
<protein>
    <submittedName>
        <fullName evidence="2">Uncharacterized protein</fullName>
    </submittedName>
</protein>
<feature type="compositionally biased region" description="Low complexity" evidence="1">
    <location>
        <begin position="257"/>
        <end position="361"/>
    </location>
</feature>
<proteinExistence type="predicted"/>
<evidence type="ECO:0000256" key="1">
    <source>
        <dbReference type="SAM" id="MobiDB-lite"/>
    </source>
</evidence>
<dbReference type="EMBL" id="JH717840">
    <property type="protein sequence ID" value="EWY98981.1"/>
    <property type="molecule type" value="Genomic_DNA"/>
</dbReference>
<sequence>MREESNVCTRFVRFCNTLLKIGFHLSRLVALAALLRASYAFSVTANTDGNALASAIFGNGISVISASFTGASDSSGTFTDGPFGMGDAAILTSGAAVGALPNGDHYVNNGAAGSATYCGGLSNNAAILTADVMLIPGFGGMRFEVVMASEESGGAADAIGIFVNNQNYALDGNGNRLNAVSPWLSQPLVIVPPNSVTSYAGSSPPYWIDVPSLPGEPFRLAYVTTTTTLTAGDTPYTSTITASGTLSGTIEIGVTAEETSTTTEEPTTTIVVDETTTTSEEPPTSTTQDESTTTSQETTSTAEDTIMATTSKETATITTPEETTTTTAKETTFTASGTTTDTTTDVMETSTEASSSVTSEELPNSTMITADTTSVERSDTVTESSTIVVESTTAPTSDTATKPAPNSSNESTTSLETTSLSDSPIDSTTTSWEEVQVPSTILAVPTSTDEVTLSLSSDL</sequence>
<dbReference type="Proteomes" id="UP000030753">
    <property type="component" value="Unassembled WGS sequence"/>
</dbReference>
<reference evidence="2 3" key="1">
    <citation type="submission" date="2011-06" db="EMBL/GenBank/DDBJ databases">
        <title>The Genome Sequence of Fusarium oxysporum FOSC 3-a.</title>
        <authorList>
            <consortium name="The Broad Institute Genome Sequencing Platform"/>
            <person name="Ma L.-J."/>
            <person name="Gale L.R."/>
            <person name="Schwartz D.C."/>
            <person name="Zhou S."/>
            <person name="Corby-Kistler H."/>
            <person name="Young S.K."/>
            <person name="Zeng Q."/>
            <person name="Gargeya S."/>
            <person name="Fitzgerald M."/>
            <person name="Haas B."/>
            <person name="Abouelleil A."/>
            <person name="Alvarado L."/>
            <person name="Arachchi H.M."/>
            <person name="Berlin A."/>
            <person name="Brown A."/>
            <person name="Chapman S.B."/>
            <person name="Chen Z."/>
            <person name="Dunbar C."/>
            <person name="Freedman E."/>
            <person name="Gearin G."/>
            <person name="Gellesch M."/>
            <person name="Goldberg J."/>
            <person name="Griggs A."/>
            <person name="Gujja S."/>
            <person name="Heiman D."/>
            <person name="Howarth C."/>
            <person name="Larson L."/>
            <person name="Lui A."/>
            <person name="MacDonald P.J.P."/>
            <person name="Mehta T."/>
            <person name="Montmayeur A."/>
            <person name="Murphy C."/>
            <person name="Neiman D."/>
            <person name="Pearson M."/>
            <person name="Priest M."/>
            <person name="Roberts A."/>
            <person name="Saif S."/>
            <person name="Shea T."/>
            <person name="Shenoy N."/>
            <person name="Sisk P."/>
            <person name="Stolte C."/>
            <person name="Sykes S."/>
            <person name="Wortman J."/>
            <person name="Nusbaum C."/>
            <person name="Birren B."/>
        </authorList>
    </citation>
    <scope>NUCLEOTIDE SEQUENCE [LARGE SCALE GENOMIC DNA]</scope>
    <source>
        <strain evidence="3">FOSC 3-a</strain>
    </source>
</reference>
<dbReference type="HOGENOM" id="CLU_595866_0_0_1"/>
<organism evidence="2 3">
    <name type="scientific">Fusarium oxysporum NRRL 32931</name>
    <dbReference type="NCBI Taxonomy" id="660029"/>
    <lineage>
        <taxon>Eukaryota</taxon>
        <taxon>Fungi</taxon>
        <taxon>Dikarya</taxon>
        <taxon>Ascomycota</taxon>
        <taxon>Pezizomycotina</taxon>
        <taxon>Sordariomycetes</taxon>
        <taxon>Hypocreomycetidae</taxon>
        <taxon>Hypocreales</taxon>
        <taxon>Nectriaceae</taxon>
        <taxon>Fusarium</taxon>
        <taxon>Fusarium oxysporum species complex</taxon>
    </lineage>
</organism>